<protein>
    <submittedName>
        <fullName evidence="1">Xylose isomerase-like TIM barrel protein</fullName>
    </submittedName>
</protein>
<sequence length="328" mass="38279">MKRMINLTSSPDDLSRYEGAEDLKAFCRQFGCDGYEYQNLGDEKECLIPEELVIGVHLRSFNSWLDLWKGRNSALIKEYGSMEQVKNVFGGCDRSALVNAFRADLEFARKIRAQYVVFHVCEVKIEESYTYRFAYQDEEVVGAVCELINELLDGQGYEFDFLMENLWWPGFTFTRPEITRMMLEGVHYPHKGIMLDTGHLLHTDLELRTQEEACSYVKKQLEAHRELISYIKGVHLNQSLTGDFVKKMLASPKALKENYYERWCQVFGDIFQIDLHQPFTAPGIGDLIEEIAPRYLTYEFISRDRKEHEEMLQRQAEALTYEAIHCLP</sequence>
<dbReference type="Gene3D" id="3.20.20.150">
    <property type="entry name" value="Divalent-metal-dependent TIM barrel enzymes"/>
    <property type="match status" value="1"/>
</dbReference>
<keyword evidence="2" id="KW-1185">Reference proteome</keyword>
<name>A0AB73T772_9FIRM</name>
<evidence type="ECO:0000313" key="1">
    <source>
        <dbReference type="EMBL" id="PWJ77544.1"/>
    </source>
</evidence>
<comment type="caution">
    <text evidence="1">The sequence shown here is derived from an EMBL/GenBank/DDBJ whole genome shotgun (WGS) entry which is preliminary data.</text>
</comment>
<dbReference type="AlphaFoldDB" id="A0AB73T772"/>
<accession>A0AB73T772</accession>
<reference evidence="1 2" key="1">
    <citation type="submission" date="2018-05" db="EMBL/GenBank/DDBJ databases">
        <authorList>
            <person name="Goeker M."/>
            <person name="Huntemann M."/>
            <person name="Clum A."/>
            <person name="Pillay M."/>
            <person name="Palaniappan K."/>
            <person name="Varghese N."/>
            <person name="Mikhailova N."/>
            <person name="Stamatis D."/>
            <person name="Reddy T."/>
            <person name="Daum C."/>
            <person name="Shapiro N."/>
            <person name="Ivanova N."/>
            <person name="Kyrpides N."/>
            <person name="Woyke T."/>
        </authorList>
    </citation>
    <scope>NUCLEOTIDE SEQUENCE [LARGE SCALE GENOMIC DNA]</scope>
    <source>
        <strain evidence="1 2">DSM 26524</strain>
    </source>
</reference>
<dbReference type="EMBL" id="QGGY01000003">
    <property type="protein sequence ID" value="PWJ77544.1"/>
    <property type="molecule type" value="Genomic_DNA"/>
</dbReference>
<dbReference type="InterPro" id="IPR036237">
    <property type="entry name" value="Xyl_isomerase-like_sf"/>
</dbReference>
<dbReference type="Proteomes" id="UP000245412">
    <property type="component" value="Unassembled WGS sequence"/>
</dbReference>
<proteinExistence type="predicted"/>
<gene>
    <name evidence="1" type="ORF">C7383_103390</name>
</gene>
<dbReference type="RefSeq" id="WP_257497670.1">
    <property type="nucleotide sequence ID" value="NZ_JANKBI010000002.1"/>
</dbReference>
<evidence type="ECO:0000313" key="2">
    <source>
        <dbReference type="Proteomes" id="UP000245412"/>
    </source>
</evidence>
<dbReference type="SUPFAM" id="SSF51658">
    <property type="entry name" value="Xylose isomerase-like"/>
    <property type="match status" value="1"/>
</dbReference>
<organism evidence="1 2">
    <name type="scientific">Murimonas intestini</name>
    <dbReference type="NCBI Taxonomy" id="1337051"/>
    <lineage>
        <taxon>Bacteria</taxon>
        <taxon>Bacillati</taxon>
        <taxon>Bacillota</taxon>
        <taxon>Clostridia</taxon>
        <taxon>Lachnospirales</taxon>
        <taxon>Lachnospiraceae</taxon>
        <taxon>Murimonas</taxon>
    </lineage>
</organism>